<dbReference type="AlphaFoldDB" id="Q30UK9"/>
<evidence type="ECO:0000256" key="1">
    <source>
        <dbReference type="SAM" id="Phobius"/>
    </source>
</evidence>
<keyword evidence="1" id="KW-1133">Transmembrane helix</keyword>
<keyword evidence="1" id="KW-0812">Transmembrane</keyword>
<name>Q30UK9_SULDN</name>
<gene>
    <name evidence="2" type="ordered locus">Suden_0041</name>
</gene>
<dbReference type="OrthoDB" id="5334951at2"/>
<dbReference type="HOGENOM" id="CLU_1814816_0_0_7"/>
<protein>
    <submittedName>
        <fullName evidence="2">Uncharacterized protein</fullName>
    </submittedName>
</protein>
<dbReference type="EMBL" id="CP000153">
    <property type="protein sequence ID" value="ABB43322.1"/>
    <property type="molecule type" value="Genomic_DNA"/>
</dbReference>
<keyword evidence="3" id="KW-1185">Reference proteome</keyword>
<proteinExistence type="predicted"/>
<accession>Q30UK9</accession>
<evidence type="ECO:0000313" key="3">
    <source>
        <dbReference type="Proteomes" id="UP000002714"/>
    </source>
</evidence>
<feature type="transmembrane region" description="Helical" evidence="1">
    <location>
        <begin position="6"/>
        <end position="26"/>
    </location>
</feature>
<dbReference type="STRING" id="326298.Suden_0041"/>
<dbReference type="Proteomes" id="UP000002714">
    <property type="component" value="Chromosome"/>
</dbReference>
<evidence type="ECO:0000313" key="2">
    <source>
        <dbReference type="EMBL" id="ABB43322.1"/>
    </source>
</evidence>
<dbReference type="KEGG" id="tdn:Suden_0041"/>
<keyword evidence="1" id="KW-0472">Membrane</keyword>
<organism evidence="2 3">
    <name type="scientific">Sulfurimonas denitrificans (strain ATCC 33889 / DSM 1251)</name>
    <name type="common">Thiomicrospira denitrificans (strain ATCC 33889 / DSM 1251)</name>
    <dbReference type="NCBI Taxonomy" id="326298"/>
    <lineage>
        <taxon>Bacteria</taxon>
        <taxon>Pseudomonadati</taxon>
        <taxon>Campylobacterota</taxon>
        <taxon>Epsilonproteobacteria</taxon>
        <taxon>Campylobacterales</taxon>
        <taxon>Sulfurimonadaceae</taxon>
        <taxon>Sulfurimonas</taxon>
    </lineage>
</organism>
<dbReference type="eggNOG" id="ENOG5032MFN">
    <property type="taxonomic scope" value="Bacteria"/>
</dbReference>
<dbReference type="RefSeq" id="WP_011371677.1">
    <property type="nucleotide sequence ID" value="NC_007575.1"/>
</dbReference>
<sequence length="150" mass="17171">METELIVKSIMGLIALLSLLVFFLFLEPNKDKKKPNSNSKVVVDRDEVESEETNLDALVAIIKNKKSDSKKLSFALDMILKHHGTFHKKMGVRAHKDFDIYMDVLFTLCRHPNTNKDLIINFDKELARLNPDYKQEINNAISKGLNSRGI</sequence>
<reference evidence="2 3" key="1">
    <citation type="journal article" date="2008" name="Appl. Environ. Microbiol.">
        <title>Genome of the epsilonproteobacterial chemolithoautotroph Sulfurimonas denitrificans.</title>
        <authorList>
            <person name="Sievert S.M."/>
            <person name="Scott K.M."/>
            <person name="Klotz M.G."/>
            <person name="Chain P.S.G."/>
            <person name="Hauser L.J."/>
            <person name="Hemp J."/>
            <person name="Huegler M."/>
            <person name="Land M."/>
            <person name="Lapidus A."/>
            <person name="Larimer F.W."/>
            <person name="Lucas S."/>
            <person name="Malfatti S.A."/>
            <person name="Meyer F."/>
            <person name="Paulsen I.T."/>
            <person name="Ren Q."/>
            <person name="Simon J."/>
            <person name="Bailey K."/>
            <person name="Diaz E."/>
            <person name="Fitzpatrick K.A."/>
            <person name="Glover B."/>
            <person name="Gwatney N."/>
            <person name="Korajkic A."/>
            <person name="Long A."/>
            <person name="Mobberley J.M."/>
            <person name="Pantry S.N."/>
            <person name="Pazder G."/>
            <person name="Peterson S."/>
            <person name="Quintanilla J.D."/>
            <person name="Sprinkle R."/>
            <person name="Stephens J."/>
            <person name="Thomas P."/>
            <person name="Vaughn R."/>
            <person name="Weber M.J."/>
            <person name="Wooten L.L."/>
        </authorList>
    </citation>
    <scope>NUCLEOTIDE SEQUENCE [LARGE SCALE GENOMIC DNA]</scope>
    <source>
        <strain evidence="3">ATCC 33889 / DSM 1251</strain>
    </source>
</reference>